<comment type="caution">
    <text evidence="1">The sequence shown here is derived from an EMBL/GenBank/DDBJ whole genome shotgun (WGS) entry which is preliminary data.</text>
</comment>
<evidence type="ECO:0000313" key="2">
    <source>
        <dbReference type="Proteomes" id="UP001352223"/>
    </source>
</evidence>
<dbReference type="InterPro" id="IPR046015">
    <property type="entry name" value="DUF5972"/>
</dbReference>
<reference evidence="1 2" key="1">
    <citation type="submission" date="2022-10" db="EMBL/GenBank/DDBJ databases">
        <authorList>
            <person name="Xie J."/>
            <person name="Shen N."/>
        </authorList>
    </citation>
    <scope>NUCLEOTIDE SEQUENCE [LARGE SCALE GENOMIC DNA]</scope>
    <source>
        <strain evidence="1 2">DSM 41681</strain>
    </source>
</reference>
<dbReference type="Proteomes" id="UP001352223">
    <property type="component" value="Unassembled WGS sequence"/>
</dbReference>
<dbReference type="NCBIfam" id="NF033521">
    <property type="entry name" value="lasso_leader_L3"/>
    <property type="match status" value="1"/>
</dbReference>
<organism evidence="1 2">
    <name type="scientific">Streptomyces kunmingensis</name>
    <dbReference type="NCBI Taxonomy" id="68225"/>
    <lineage>
        <taxon>Bacteria</taxon>
        <taxon>Bacillati</taxon>
        <taxon>Actinomycetota</taxon>
        <taxon>Actinomycetes</taxon>
        <taxon>Kitasatosporales</taxon>
        <taxon>Streptomycetaceae</taxon>
        <taxon>Streptomyces</taxon>
    </lineage>
</organism>
<protein>
    <submittedName>
        <fullName evidence="1">Keywimysin-related RiPP</fullName>
    </submittedName>
</protein>
<keyword evidence="2" id="KW-1185">Reference proteome</keyword>
<accession>A0ABU6CNE8</accession>
<proteinExistence type="predicted"/>
<evidence type="ECO:0000313" key="1">
    <source>
        <dbReference type="EMBL" id="MEB3966217.1"/>
    </source>
</evidence>
<sequence length="47" mass="5464">MKKQTQQTHDTKKSYAKPAMVEQGDFTKTTAGYFVGAYSEWITRRFT</sequence>
<gene>
    <name evidence="1" type="ORF">OKJ48_39225</name>
</gene>
<name>A0ABU6CNE8_9ACTN</name>
<dbReference type="Pfam" id="PF19397">
    <property type="entry name" value="DUF5972"/>
    <property type="match status" value="1"/>
</dbReference>
<dbReference type="RefSeq" id="WP_324775270.1">
    <property type="nucleotide sequence ID" value="NZ_BAAATS010000019.1"/>
</dbReference>
<dbReference type="EMBL" id="JAOZYB010000353">
    <property type="protein sequence ID" value="MEB3966217.1"/>
    <property type="molecule type" value="Genomic_DNA"/>
</dbReference>